<dbReference type="InterPro" id="IPR005861">
    <property type="entry name" value="HisP_aminotrans"/>
</dbReference>
<feature type="modified residue" description="N6-(pyridoxal phosphate)lysine" evidence="7">
    <location>
        <position position="210"/>
    </location>
</feature>
<dbReference type="Proteomes" id="UP000823201">
    <property type="component" value="Unassembled WGS sequence"/>
</dbReference>
<evidence type="ECO:0000313" key="9">
    <source>
        <dbReference type="EMBL" id="MBM7657567.1"/>
    </source>
</evidence>
<evidence type="ECO:0000256" key="7">
    <source>
        <dbReference type="HAMAP-Rule" id="MF_01023"/>
    </source>
</evidence>
<dbReference type="InterPro" id="IPR015421">
    <property type="entry name" value="PyrdxlP-dep_Trfase_major"/>
</dbReference>
<feature type="domain" description="Aminotransferase class I/classII large" evidence="8">
    <location>
        <begin position="25"/>
        <end position="345"/>
    </location>
</feature>
<keyword evidence="4 7" id="KW-0808">Transferase</keyword>
<keyword evidence="6 7" id="KW-0368">Histidine biosynthesis</keyword>
<proteinExistence type="inferred from homology"/>
<organism evidence="9 10">
    <name type="scientific">Sporolactobacillus spathodeae</name>
    <dbReference type="NCBI Taxonomy" id="1465502"/>
    <lineage>
        <taxon>Bacteria</taxon>
        <taxon>Bacillati</taxon>
        <taxon>Bacillota</taxon>
        <taxon>Bacilli</taxon>
        <taxon>Bacillales</taxon>
        <taxon>Sporolactobacillaceae</taxon>
        <taxon>Sporolactobacillus</taxon>
    </lineage>
</organism>
<dbReference type="PANTHER" id="PTHR43643:SF3">
    <property type="entry name" value="HISTIDINOL-PHOSPHATE AMINOTRANSFERASE"/>
    <property type="match status" value="1"/>
</dbReference>
<dbReference type="RefSeq" id="WP_205005904.1">
    <property type="nucleotide sequence ID" value="NZ_CBCRXA010000025.1"/>
</dbReference>
<accession>A0ABS2Q9B3</accession>
<reference evidence="9 10" key="1">
    <citation type="submission" date="2021-01" db="EMBL/GenBank/DDBJ databases">
        <title>Genomic Encyclopedia of Type Strains, Phase IV (KMG-IV): sequencing the most valuable type-strain genomes for metagenomic binning, comparative biology and taxonomic classification.</title>
        <authorList>
            <person name="Goeker M."/>
        </authorList>
    </citation>
    <scope>NUCLEOTIDE SEQUENCE [LARGE SCALE GENOMIC DNA]</scope>
    <source>
        <strain evidence="9 10">DSM 100968</strain>
    </source>
</reference>
<name>A0ABS2Q9B3_9BACL</name>
<comment type="subunit">
    <text evidence="2 7">Homodimer.</text>
</comment>
<protein>
    <recommendedName>
        <fullName evidence="7">Histidinol-phosphate aminotransferase</fullName>
        <ecNumber evidence="7">2.6.1.9</ecNumber>
    </recommendedName>
    <alternativeName>
        <fullName evidence="7">Imidazole acetol-phosphate transaminase</fullName>
    </alternativeName>
</protein>
<comment type="pathway">
    <text evidence="7">Amino-acid biosynthesis; L-histidine biosynthesis; L-histidine from 5-phospho-alpha-D-ribose 1-diphosphate: step 7/9.</text>
</comment>
<evidence type="ECO:0000256" key="1">
    <source>
        <dbReference type="ARBA" id="ARBA00001933"/>
    </source>
</evidence>
<dbReference type="SUPFAM" id="SSF53383">
    <property type="entry name" value="PLP-dependent transferases"/>
    <property type="match status" value="1"/>
</dbReference>
<dbReference type="Gene3D" id="3.40.640.10">
    <property type="entry name" value="Type I PLP-dependent aspartate aminotransferase-like (Major domain)"/>
    <property type="match status" value="1"/>
</dbReference>
<dbReference type="EMBL" id="JAFBEV010000006">
    <property type="protein sequence ID" value="MBM7657567.1"/>
    <property type="molecule type" value="Genomic_DNA"/>
</dbReference>
<keyword evidence="3 7" id="KW-0032">Aminotransferase</keyword>
<comment type="cofactor">
    <cofactor evidence="1 7">
        <name>pyridoxal 5'-phosphate</name>
        <dbReference type="ChEBI" id="CHEBI:597326"/>
    </cofactor>
</comment>
<dbReference type="GO" id="GO:0004400">
    <property type="term" value="F:histidinol-phosphate transaminase activity"/>
    <property type="evidence" value="ECO:0007669"/>
    <property type="project" value="UniProtKB-EC"/>
</dbReference>
<evidence type="ECO:0000256" key="3">
    <source>
        <dbReference type="ARBA" id="ARBA00022576"/>
    </source>
</evidence>
<sequence length="355" mass="39739">MSKYWNERVQKLEPYVPGEQPKDQNYIKLNTNENPYPPSPKALEAMRDCLDARLRLYPDPNASDLRQAIATYYDVPVDTVFVGNGSDEVLAFAFMTFFSPKRQVAFADITYSFYKVYANLCSLDPRSIPLDDAFQIPVDAFCETSGGVVLPNPNAPTGRGLPIDVLRKIIEADPDRVVVIDEAYINFGGTSAVSLVKDYPNLLVVQTLSKFAALAGIRVGFAIGQPELIDGLNRLKNSLNSYTLDRVALAGAQAAVEDFAYSEEMARRVIATRERVSAELREAGFDVLPSESNFIFISHPEHDAEQLFRNLKARGILVRYFNQPRISDHLRVSIGTDAEMDAFLKVTKELIREDR</sequence>
<dbReference type="Gene3D" id="3.90.1150.10">
    <property type="entry name" value="Aspartate Aminotransferase, domain 1"/>
    <property type="match status" value="1"/>
</dbReference>
<dbReference type="CDD" id="cd00609">
    <property type="entry name" value="AAT_like"/>
    <property type="match status" value="1"/>
</dbReference>
<keyword evidence="7" id="KW-0028">Amino-acid biosynthesis</keyword>
<gene>
    <name evidence="7" type="primary">hisC</name>
    <name evidence="9" type="ORF">JOC27_001016</name>
</gene>
<evidence type="ECO:0000256" key="4">
    <source>
        <dbReference type="ARBA" id="ARBA00022679"/>
    </source>
</evidence>
<dbReference type="InterPro" id="IPR015422">
    <property type="entry name" value="PyrdxlP-dep_Trfase_small"/>
</dbReference>
<evidence type="ECO:0000256" key="6">
    <source>
        <dbReference type="ARBA" id="ARBA00023102"/>
    </source>
</evidence>
<dbReference type="NCBIfam" id="TIGR01141">
    <property type="entry name" value="hisC"/>
    <property type="match status" value="1"/>
</dbReference>
<evidence type="ECO:0000259" key="8">
    <source>
        <dbReference type="Pfam" id="PF00155"/>
    </source>
</evidence>
<evidence type="ECO:0000256" key="5">
    <source>
        <dbReference type="ARBA" id="ARBA00022898"/>
    </source>
</evidence>
<evidence type="ECO:0000256" key="2">
    <source>
        <dbReference type="ARBA" id="ARBA00011738"/>
    </source>
</evidence>
<dbReference type="InterPro" id="IPR015424">
    <property type="entry name" value="PyrdxlP-dep_Trfase"/>
</dbReference>
<keyword evidence="5 7" id="KW-0663">Pyridoxal phosphate</keyword>
<dbReference type="HAMAP" id="MF_01023">
    <property type="entry name" value="HisC_aminotrans_2"/>
    <property type="match status" value="1"/>
</dbReference>
<dbReference type="EC" id="2.6.1.9" evidence="7"/>
<comment type="catalytic activity">
    <reaction evidence="7">
        <text>L-histidinol phosphate + 2-oxoglutarate = 3-(imidazol-4-yl)-2-oxopropyl phosphate + L-glutamate</text>
        <dbReference type="Rhea" id="RHEA:23744"/>
        <dbReference type="ChEBI" id="CHEBI:16810"/>
        <dbReference type="ChEBI" id="CHEBI:29985"/>
        <dbReference type="ChEBI" id="CHEBI:57766"/>
        <dbReference type="ChEBI" id="CHEBI:57980"/>
        <dbReference type="EC" id="2.6.1.9"/>
    </reaction>
</comment>
<dbReference type="InterPro" id="IPR004839">
    <property type="entry name" value="Aminotransferase_I/II_large"/>
</dbReference>
<comment type="caution">
    <text evidence="9">The sequence shown here is derived from an EMBL/GenBank/DDBJ whole genome shotgun (WGS) entry which is preliminary data.</text>
</comment>
<comment type="similarity">
    <text evidence="7">Belongs to the class-II pyridoxal-phosphate-dependent aminotransferase family. Histidinol-phosphate aminotransferase subfamily.</text>
</comment>
<dbReference type="Pfam" id="PF00155">
    <property type="entry name" value="Aminotran_1_2"/>
    <property type="match status" value="1"/>
</dbReference>
<dbReference type="PANTHER" id="PTHR43643">
    <property type="entry name" value="HISTIDINOL-PHOSPHATE AMINOTRANSFERASE 2"/>
    <property type="match status" value="1"/>
</dbReference>
<keyword evidence="10" id="KW-1185">Reference proteome</keyword>
<evidence type="ECO:0000313" key="10">
    <source>
        <dbReference type="Proteomes" id="UP000823201"/>
    </source>
</evidence>
<dbReference type="InterPro" id="IPR050106">
    <property type="entry name" value="HistidinolP_aminotransfase"/>
</dbReference>